<accession>A0A9Y2JQW9</accession>
<dbReference type="Pfam" id="PF11017">
    <property type="entry name" value="DUF2855"/>
    <property type="match status" value="1"/>
</dbReference>
<evidence type="ECO:0000313" key="2">
    <source>
        <dbReference type="Proteomes" id="UP001239397"/>
    </source>
</evidence>
<sequence>MPTRENWEVLVRRDDFTASEIRVPVLAELQPGEVRLEVEKFGLTANNVSYAKFGAGNLIAFWNAFPAPAEFGRVPVWGFVRVAESRNAGVAVGSRYFGYVPMASHHTVQAEVTPRGLLDTSPQRAFLHPWYLTFQSVGEPDDLDDFRALMRPVFPASFTLADLVERQAAQGAKSLIVTSASCKTAIGLVEELRARQAGIATVGITSEGKKSFVENLDVYGEVATYDAFESATVTAPAVLVDFTGSAKVLHAVYQQFAPSLTQGVLIGFNHPDPGEQAPTGLPDPQPELFFTPMVEDHTIGEEGADAYYARYHEAETRYLRRMASWLTIRHGQGPADVVDAFRSLADGTQAPDVGRVLKP</sequence>
<reference evidence="1 2" key="1">
    <citation type="submission" date="2023-06" db="EMBL/GenBank/DDBJ databases">
        <authorList>
            <person name="Oyuntsetseg B."/>
            <person name="Kim S.B."/>
        </authorList>
    </citation>
    <scope>NUCLEOTIDE SEQUENCE [LARGE SCALE GENOMIC DNA]</scope>
    <source>
        <strain evidence="1 2">4-36</strain>
    </source>
</reference>
<dbReference type="EMBL" id="CP127295">
    <property type="protein sequence ID" value="WIY02245.1"/>
    <property type="molecule type" value="Genomic_DNA"/>
</dbReference>
<dbReference type="KEGG" id="amog:QRX60_51125"/>
<dbReference type="AlphaFoldDB" id="A0A9Y2JQW9"/>
<name>A0A9Y2JQW9_9PSEU</name>
<gene>
    <name evidence="1" type="ORF">QRX60_51125</name>
</gene>
<keyword evidence="2" id="KW-1185">Reference proteome</keyword>
<organism evidence="1 2">
    <name type="scientific">Amycolatopsis mongoliensis</name>
    <dbReference type="NCBI Taxonomy" id="715475"/>
    <lineage>
        <taxon>Bacteria</taxon>
        <taxon>Bacillati</taxon>
        <taxon>Actinomycetota</taxon>
        <taxon>Actinomycetes</taxon>
        <taxon>Pseudonocardiales</taxon>
        <taxon>Pseudonocardiaceae</taxon>
        <taxon>Amycolatopsis</taxon>
    </lineage>
</organism>
<protein>
    <submittedName>
        <fullName evidence="1">DUF2855 family protein</fullName>
    </submittedName>
</protein>
<dbReference type="InterPro" id="IPR021276">
    <property type="entry name" value="DUF2855"/>
</dbReference>
<evidence type="ECO:0000313" key="1">
    <source>
        <dbReference type="EMBL" id="WIY02245.1"/>
    </source>
</evidence>
<dbReference type="Proteomes" id="UP001239397">
    <property type="component" value="Chromosome"/>
</dbReference>
<proteinExistence type="predicted"/>
<dbReference type="RefSeq" id="WP_285998674.1">
    <property type="nucleotide sequence ID" value="NZ_CP127295.1"/>
</dbReference>